<dbReference type="EMBL" id="MU006092">
    <property type="protein sequence ID" value="KAF2840952.1"/>
    <property type="molecule type" value="Genomic_DNA"/>
</dbReference>
<feature type="compositionally biased region" description="Polar residues" evidence="6">
    <location>
        <begin position="31"/>
        <end position="43"/>
    </location>
</feature>
<dbReference type="GO" id="GO:0005739">
    <property type="term" value="C:mitochondrion"/>
    <property type="evidence" value="ECO:0007669"/>
    <property type="project" value="TreeGrafter"/>
</dbReference>
<keyword evidence="9" id="KW-1185">Reference proteome</keyword>
<dbReference type="PANTHER" id="PTHR13914:SF30">
    <property type="entry name" value="PROLINE DEHYDROGENASE"/>
    <property type="match status" value="1"/>
</dbReference>
<dbReference type="InterPro" id="IPR015659">
    <property type="entry name" value="Proline_oxidase"/>
</dbReference>
<protein>
    <recommendedName>
        <fullName evidence="2 5">Proline dehydrogenase</fullName>
        <ecNumber evidence="2 5">1.5.5.2</ecNumber>
    </recommendedName>
</protein>
<comment type="catalytic activity">
    <reaction evidence="5">
        <text>L-proline + a quinone = (S)-1-pyrroline-5-carboxylate + a quinol + H(+)</text>
        <dbReference type="Rhea" id="RHEA:23784"/>
        <dbReference type="ChEBI" id="CHEBI:15378"/>
        <dbReference type="ChEBI" id="CHEBI:17388"/>
        <dbReference type="ChEBI" id="CHEBI:24646"/>
        <dbReference type="ChEBI" id="CHEBI:60039"/>
        <dbReference type="ChEBI" id="CHEBI:132124"/>
        <dbReference type="EC" id="1.5.5.2"/>
    </reaction>
</comment>
<comment type="caution">
    <text evidence="8">The sequence shown here is derived from an EMBL/GenBank/DDBJ whole genome shotgun (WGS) entry which is preliminary data.</text>
</comment>
<accession>A0A9P4SFP3</accession>
<comment type="similarity">
    <text evidence="1 5">Belongs to the proline oxidase family.</text>
</comment>
<comment type="function">
    <text evidence="5">Converts proline to delta-1-pyrroline-5-carboxylate.</text>
</comment>
<evidence type="ECO:0000256" key="1">
    <source>
        <dbReference type="ARBA" id="ARBA00005869"/>
    </source>
</evidence>
<dbReference type="AlphaFoldDB" id="A0A9P4SFP3"/>
<evidence type="ECO:0000256" key="6">
    <source>
        <dbReference type="SAM" id="MobiDB-lite"/>
    </source>
</evidence>
<evidence type="ECO:0000259" key="7">
    <source>
        <dbReference type="Pfam" id="PF01619"/>
    </source>
</evidence>
<evidence type="ECO:0000256" key="2">
    <source>
        <dbReference type="ARBA" id="ARBA00012695"/>
    </source>
</evidence>
<sequence>MRNRLSRIHNLNGLSVQLLCQSKRHVHSSRAHNVSAATTSSSGIPEMFSKPSAPTPKKSPLSILPLSSVLRSYMIASMSRSPRVLDATFAFLVRLLRSRSIWTDIERNPILRWTLRNTFYAQFCAGENQKEVAISAKETKSYGFQGIILEYALERLGGEDEAAAPDSKETATEIETFRSGMIETIDACNPGDFIALKWSGLGGYALQLMKQNKPPTPVMEAAMTQICDRATLKGVKILPGAEEESTNTGIYSWTMNLQKRYNTRGPGKVVVYSTYQAYLKSTPGNLAKHLAYAKKEDFTMGVKLVRGAYLATEPRHIIWESKEKTDEMYDALAEACLKREYTRVLPPAHQGVAFPEVDVVLATHNLVTVRKAQAIRNQQLTRGEPRVTLAYAQLKGMADEVSCELAQGAKSQADDGSMKVDPPMVYKDVPWGTMTQCLNYLLRRAAENKDAAMRVSATRKAMGAEIWRRAKGAVGLY</sequence>
<dbReference type="GO" id="GO:0010133">
    <property type="term" value="P:L-proline catabolic process to L-glutamate"/>
    <property type="evidence" value="ECO:0007669"/>
    <property type="project" value="TreeGrafter"/>
</dbReference>
<dbReference type="InterPro" id="IPR029041">
    <property type="entry name" value="FAD-linked_oxidoreductase-like"/>
</dbReference>
<feature type="region of interest" description="Disordered" evidence="6">
    <location>
        <begin position="30"/>
        <end position="59"/>
    </location>
</feature>
<name>A0A9P4SFP3_9PEZI</name>
<dbReference type="EC" id="1.5.5.2" evidence="2 5"/>
<dbReference type="SUPFAM" id="SSF51730">
    <property type="entry name" value="FAD-linked oxidoreductase"/>
    <property type="match status" value="1"/>
</dbReference>
<evidence type="ECO:0000256" key="5">
    <source>
        <dbReference type="RuleBase" id="RU364054"/>
    </source>
</evidence>
<dbReference type="Gene3D" id="3.20.20.220">
    <property type="match status" value="1"/>
</dbReference>
<dbReference type="GO" id="GO:0004657">
    <property type="term" value="F:proline dehydrogenase activity"/>
    <property type="evidence" value="ECO:0007669"/>
    <property type="project" value="UniProtKB-EC"/>
</dbReference>
<dbReference type="Pfam" id="PF01619">
    <property type="entry name" value="Pro_dh"/>
    <property type="match status" value="1"/>
</dbReference>
<dbReference type="PANTHER" id="PTHR13914">
    <property type="entry name" value="PROLINE OXIDASE"/>
    <property type="match status" value="1"/>
</dbReference>
<feature type="domain" description="Proline dehydrogenase" evidence="7">
    <location>
        <begin position="136"/>
        <end position="456"/>
    </location>
</feature>
<keyword evidence="4 5" id="KW-0642">Proline metabolism</keyword>
<keyword evidence="5" id="KW-0274">FAD</keyword>
<keyword evidence="5" id="KW-0285">Flavoprotein</keyword>
<evidence type="ECO:0000313" key="9">
    <source>
        <dbReference type="Proteomes" id="UP000799429"/>
    </source>
</evidence>
<dbReference type="Proteomes" id="UP000799429">
    <property type="component" value="Unassembled WGS sequence"/>
</dbReference>
<dbReference type="GO" id="GO:0071949">
    <property type="term" value="F:FAD binding"/>
    <property type="evidence" value="ECO:0007669"/>
    <property type="project" value="TreeGrafter"/>
</dbReference>
<comment type="cofactor">
    <cofactor evidence="5">
        <name>FAD</name>
        <dbReference type="ChEBI" id="CHEBI:57692"/>
    </cofactor>
</comment>
<feature type="compositionally biased region" description="Low complexity" evidence="6">
    <location>
        <begin position="49"/>
        <end position="59"/>
    </location>
</feature>
<organism evidence="8 9">
    <name type="scientific">Patellaria atrata CBS 101060</name>
    <dbReference type="NCBI Taxonomy" id="1346257"/>
    <lineage>
        <taxon>Eukaryota</taxon>
        <taxon>Fungi</taxon>
        <taxon>Dikarya</taxon>
        <taxon>Ascomycota</taxon>
        <taxon>Pezizomycotina</taxon>
        <taxon>Dothideomycetes</taxon>
        <taxon>Dothideomycetes incertae sedis</taxon>
        <taxon>Patellariales</taxon>
        <taxon>Patellariaceae</taxon>
        <taxon>Patellaria</taxon>
    </lineage>
</organism>
<gene>
    <name evidence="8" type="ORF">M501DRAFT_930962</name>
</gene>
<reference evidence="8" key="1">
    <citation type="journal article" date="2020" name="Stud. Mycol.">
        <title>101 Dothideomycetes genomes: a test case for predicting lifestyles and emergence of pathogens.</title>
        <authorList>
            <person name="Haridas S."/>
            <person name="Albert R."/>
            <person name="Binder M."/>
            <person name="Bloem J."/>
            <person name="Labutti K."/>
            <person name="Salamov A."/>
            <person name="Andreopoulos B."/>
            <person name="Baker S."/>
            <person name="Barry K."/>
            <person name="Bills G."/>
            <person name="Bluhm B."/>
            <person name="Cannon C."/>
            <person name="Castanera R."/>
            <person name="Culley D."/>
            <person name="Daum C."/>
            <person name="Ezra D."/>
            <person name="Gonzalez J."/>
            <person name="Henrissat B."/>
            <person name="Kuo A."/>
            <person name="Liang C."/>
            <person name="Lipzen A."/>
            <person name="Lutzoni F."/>
            <person name="Magnuson J."/>
            <person name="Mondo S."/>
            <person name="Nolan M."/>
            <person name="Ohm R."/>
            <person name="Pangilinan J."/>
            <person name="Park H.-J."/>
            <person name="Ramirez L."/>
            <person name="Alfaro M."/>
            <person name="Sun H."/>
            <person name="Tritt A."/>
            <person name="Yoshinaga Y."/>
            <person name="Zwiers L.-H."/>
            <person name="Turgeon B."/>
            <person name="Goodwin S."/>
            <person name="Spatafora J."/>
            <person name="Crous P."/>
            <person name="Grigoriev I."/>
        </authorList>
    </citation>
    <scope>NUCLEOTIDE SEQUENCE</scope>
    <source>
        <strain evidence="8">CBS 101060</strain>
    </source>
</reference>
<dbReference type="OrthoDB" id="5464at2759"/>
<evidence type="ECO:0000313" key="8">
    <source>
        <dbReference type="EMBL" id="KAF2840952.1"/>
    </source>
</evidence>
<evidence type="ECO:0000256" key="4">
    <source>
        <dbReference type="ARBA" id="ARBA00023062"/>
    </source>
</evidence>
<evidence type="ECO:0000256" key="3">
    <source>
        <dbReference type="ARBA" id="ARBA00023002"/>
    </source>
</evidence>
<proteinExistence type="inferred from homology"/>
<dbReference type="InterPro" id="IPR002872">
    <property type="entry name" value="Proline_DH_dom"/>
</dbReference>
<keyword evidence="3 5" id="KW-0560">Oxidoreductase</keyword>